<keyword evidence="3" id="KW-1185">Reference proteome</keyword>
<name>A0A1X6ZQJ6_9RHOB</name>
<gene>
    <name evidence="2" type="ORF">ROA7450_03032</name>
</gene>
<reference evidence="2 3" key="1">
    <citation type="submission" date="2017-03" db="EMBL/GenBank/DDBJ databases">
        <authorList>
            <person name="Afonso C.L."/>
            <person name="Miller P.J."/>
            <person name="Scott M.A."/>
            <person name="Spackman E."/>
            <person name="Goraichik I."/>
            <person name="Dimitrov K.M."/>
            <person name="Suarez D.L."/>
            <person name="Swayne D.E."/>
        </authorList>
    </citation>
    <scope>NUCLEOTIDE SEQUENCE [LARGE SCALE GENOMIC DNA]</scope>
    <source>
        <strain evidence="2 3">CECT 7450</strain>
    </source>
</reference>
<dbReference type="InterPro" id="IPR002881">
    <property type="entry name" value="DUF58"/>
</dbReference>
<dbReference type="EMBL" id="FWFX01000010">
    <property type="protein sequence ID" value="SLN58772.1"/>
    <property type="molecule type" value="Genomic_DNA"/>
</dbReference>
<organism evidence="2 3">
    <name type="scientific">Roseovarius albus</name>
    <dbReference type="NCBI Taxonomy" id="1247867"/>
    <lineage>
        <taxon>Bacteria</taxon>
        <taxon>Pseudomonadati</taxon>
        <taxon>Pseudomonadota</taxon>
        <taxon>Alphaproteobacteria</taxon>
        <taxon>Rhodobacterales</taxon>
        <taxon>Roseobacteraceae</taxon>
        <taxon>Roseovarius</taxon>
    </lineage>
</organism>
<proteinExistence type="predicted"/>
<dbReference type="PANTHER" id="PTHR33608">
    <property type="entry name" value="BLL2464 PROTEIN"/>
    <property type="match status" value="1"/>
</dbReference>
<feature type="domain" description="DUF58" evidence="1">
    <location>
        <begin position="50"/>
        <end position="251"/>
    </location>
</feature>
<dbReference type="Proteomes" id="UP000193061">
    <property type="component" value="Unassembled WGS sequence"/>
</dbReference>
<accession>A0A1X6ZQJ6</accession>
<dbReference type="AlphaFoldDB" id="A0A1X6ZQJ6"/>
<evidence type="ECO:0000313" key="3">
    <source>
        <dbReference type="Proteomes" id="UP000193061"/>
    </source>
</evidence>
<protein>
    <recommendedName>
        <fullName evidence="1">DUF58 domain-containing protein</fullName>
    </recommendedName>
</protein>
<evidence type="ECO:0000259" key="1">
    <source>
        <dbReference type="Pfam" id="PF01882"/>
    </source>
</evidence>
<dbReference type="Pfam" id="PF01882">
    <property type="entry name" value="DUF58"/>
    <property type="match status" value="1"/>
</dbReference>
<dbReference type="RefSeq" id="WP_234999537.1">
    <property type="nucleotide sequence ID" value="NZ_FWFX01000010.1"/>
</dbReference>
<dbReference type="PANTHER" id="PTHR33608:SF6">
    <property type="entry name" value="BLL2464 PROTEIN"/>
    <property type="match status" value="1"/>
</dbReference>
<sequence length="292" mass="32819">MSNPLPLRARAESEAKALPPLLARARHLAGAVMLGDHGRRRAGMGDDFWQYRPVQPGDSRRHIDWRRSARSDAQFVRQREWQIAQTVMFWVDNAASMRFTSDDALPEKSDRAQMLSLALSILLNRGGERVGLTAPTLPPRRGTAQITRLAAALDQEHEDDYGAPAFAAIPPYSHALFVSDFLGDLDQLQSAMAATADRGVRGVLLQILDPAEESFPYRGRAIFESGGGTLHHETLQANDLRDRYLRRLAARKDQLRQLCRATGWRYHCHHTNDSAQSALLWLYRAFDQGGQR</sequence>
<evidence type="ECO:0000313" key="2">
    <source>
        <dbReference type="EMBL" id="SLN58772.1"/>
    </source>
</evidence>